<comment type="cofactor">
    <cofactor evidence="1">
        <name>a divalent metal cation</name>
        <dbReference type="ChEBI" id="CHEBI:60240"/>
    </cofactor>
</comment>
<accession>A0A8K0KUS0</accession>
<keyword evidence="2" id="KW-0479">Metal-binding</keyword>
<proteinExistence type="predicted"/>
<evidence type="ECO:0000259" key="3">
    <source>
        <dbReference type="Pfam" id="PF13359"/>
    </source>
</evidence>
<dbReference type="AlphaFoldDB" id="A0A8K0KUS0"/>
<dbReference type="OrthoDB" id="6509413at2759"/>
<evidence type="ECO:0000256" key="1">
    <source>
        <dbReference type="ARBA" id="ARBA00001968"/>
    </source>
</evidence>
<organism evidence="4 5">
    <name type="scientific">Ladona fulva</name>
    <name type="common">Scarce chaser dragonfly</name>
    <name type="synonym">Libellula fulva</name>
    <dbReference type="NCBI Taxonomy" id="123851"/>
    <lineage>
        <taxon>Eukaryota</taxon>
        <taxon>Metazoa</taxon>
        <taxon>Ecdysozoa</taxon>
        <taxon>Arthropoda</taxon>
        <taxon>Hexapoda</taxon>
        <taxon>Insecta</taxon>
        <taxon>Pterygota</taxon>
        <taxon>Palaeoptera</taxon>
        <taxon>Odonata</taxon>
        <taxon>Epiprocta</taxon>
        <taxon>Anisoptera</taxon>
        <taxon>Libelluloidea</taxon>
        <taxon>Libellulidae</taxon>
        <taxon>Ladona</taxon>
    </lineage>
</organism>
<dbReference type="InterPro" id="IPR027806">
    <property type="entry name" value="HARBI1_dom"/>
</dbReference>
<evidence type="ECO:0000313" key="5">
    <source>
        <dbReference type="Proteomes" id="UP000792457"/>
    </source>
</evidence>
<dbReference type="GO" id="GO:0046872">
    <property type="term" value="F:metal ion binding"/>
    <property type="evidence" value="ECO:0007669"/>
    <property type="project" value="UniProtKB-KW"/>
</dbReference>
<dbReference type="EMBL" id="KZ311279">
    <property type="protein sequence ID" value="KAG8240090.1"/>
    <property type="molecule type" value="Genomic_DNA"/>
</dbReference>
<reference evidence="4" key="1">
    <citation type="submission" date="2013-04" db="EMBL/GenBank/DDBJ databases">
        <authorList>
            <person name="Qu J."/>
            <person name="Murali S.C."/>
            <person name="Bandaranaike D."/>
            <person name="Bellair M."/>
            <person name="Blankenburg K."/>
            <person name="Chao H."/>
            <person name="Dinh H."/>
            <person name="Doddapaneni H."/>
            <person name="Downs B."/>
            <person name="Dugan-Rocha S."/>
            <person name="Elkadiri S."/>
            <person name="Gnanaolivu R.D."/>
            <person name="Hernandez B."/>
            <person name="Javaid M."/>
            <person name="Jayaseelan J.C."/>
            <person name="Lee S."/>
            <person name="Li M."/>
            <person name="Ming W."/>
            <person name="Munidasa M."/>
            <person name="Muniz J."/>
            <person name="Nguyen L."/>
            <person name="Ongeri F."/>
            <person name="Osuji N."/>
            <person name="Pu L.-L."/>
            <person name="Puazo M."/>
            <person name="Qu C."/>
            <person name="Quiroz J."/>
            <person name="Raj R."/>
            <person name="Weissenberger G."/>
            <person name="Xin Y."/>
            <person name="Zou X."/>
            <person name="Han Y."/>
            <person name="Richards S."/>
            <person name="Worley K."/>
            <person name="Muzny D."/>
            <person name="Gibbs R."/>
        </authorList>
    </citation>
    <scope>NUCLEOTIDE SEQUENCE</scope>
    <source>
        <strain evidence="4">Sampled in the wild</strain>
    </source>
</reference>
<evidence type="ECO:0000256" key="2">
    <source>
        <dbReference type="ARBA" id="ARBA00022723"/>
    </source>
</evidence>
<dbReference type="Pfam" id="PF13359">
    <property type="entry name" value="DDE_Tnp_4"/>
    <property type="match status" value="1"/>
</dbReference>
<keyword evidence="5" id="KW-1185">Reference proteome</keyword>
<name>A0A8K0KUS0_LADFU</name>
<gene>
    <name evidence="4" type="ORF">J437_LFUL019246</name>
</gene>
<sequence>MKSWEMQCETRGIALTTEVKEVLKDVWAGGEQCWLLGDSGYLHQSWLQTPILNAPDGSPEAKYATLNVQARSVVEQCIGLLRAHFRCLLRHRVLEYYSPLKAGRVIKACAVLHNMNLRGGLKDADMLPEEPGEGNVPPEQLPGEQMPRIAGMQEARAVRRRIINHLHL</sequence>
<feature type="domain" description="DDE Tnp4" evidence="3">
    <location>
        <begin position="31"/>
        <end position="114"/>
    </location>
</feature>
<evidence type="ECO:0000313" key="4">
    <source>
        <dbReference type="EMBL" id="KAG8240090.1"/>
    </source>
</evidence>
<dbReference type="Proteomes" id="UP000792457">
    <property type="component" value="Unassembled WGS sequence"/>
</dbReference>
<reference evidence="4" key="2">
    <citation type="submission" date="2017-10" db="EMBL/GenBank/DDBJ databases">
        <title>Ladona fulva Genome sequencing and assembly.</title>
        <authorList>
            <person name="Murali S."/>
            <person name="Richards S."/>
            <person name="Bandaranaike D."/>
            <person name="Bellair M."/>
            <person name="Blankenburg K."/>
            <person name="Chao H."/>
            <person name="Dinh H."/>
            <person name="Doddapaneni H."/>
            <person name="Dugan-Rocha S."/>
            <person name="Elkadiri S."/>
            <person name="Gnanaolivu R."/>
            <person name="Hernandez B."/>
            <person name="Skinner E."/>
            <person name="Javaid M."/>
            <person name="Lee S."/>
            <person name="Li M."/>
            <person name="Ming W."/>
            <person name="Munidasa M."/>
            <person name="Muniz J."/>
            <person name="Nguyen L."/>
            <person name="Hughes D."/>
            <person name="Osuji N."/>
            <person name="Pu L.-L."/>
            <person name="Puazo M."/>
            <person name="Qu C."/>
            <person name="Quiroz J."/>
            <person name="Raj R."/>
            <person name="Weissenberger G."/>
            <person name="Xin Y."/>
            <person name="Zou X."/>
            <person name="Han Y."/>
            <person name="Worley K."/>
            <person name="Muzny D."/>
            <person name="Gibbs R."/>
        </authorList>
    </citation>
    <scope>NUCLEOTIDE SEQUENCE</scope>
    <source>
        <strain evidence="4">Sampled in the wild</strain>
    </source>
</reference>
<comment type="caution">
    <text evidence="4">The sequence shown here is derived from an EMBL/GenBank/DDBJ whole genome shotgun (WGS) entry which is preliminary data.</text>
</comment>
<protein>
    <recommendedName>
        <fullName evidence="3">DDE Tnp4 domain-containing protein</fullName>
    </recommendedName>
</protein>